<feature type="domain" description="Ig-like" evidence="1">
    <location>
        <begin position="27"/>
        <end position="79"/>
    </location>
</feature>
<accession>A0A5E4MEI0</accession>
<dbReference type="SUPFAM" id="SSF48726">
    <property type="entry name" value="Immunoglobulin"/>
    <property type="match status" value="1"/>
</dbReference>
<reference evidence="2 3" key="1">
    <citation type="submission" date="2019-08" db="EMBL/GenBank/DDBJ databases">
        <authorList>
            <person name="Alioto T."/>
            <person name="Alioto T."/>
            <person name="Gomez Garrido J."/>
        </authorList>
    </citation>
    <scope>NUCLEOTIDE SEQUENCE [LARGE SCALE GENOMIC DNA]</scope>
</reference>
<name>A0A5E4MEI0_9HEMI</name>
<dbReference type="EMBL" id="CABPRJ010000531">
    <property type="protein sequence ID" value="VVC30684.1"/>
    <property type="molecule type" value="Genomic_DNA"/>
</dbReference>
<evidence type="ECO:0000313" key="2">
    <source>
        <dbReference type="EMBL" id="VVC30684.1"/>
    </source>
</evidence>
<proteinExistence type="predicted"/>
<dbReference type="PROSITE" id="PS50835">
    <property type="entry name" value="IG_LIKE"/>
    <property type="match status" value="1"/>
</dbReference>
<dbReference type="AlphaFoldDB" id="A0A5E4MEI0"/>
<dbReference type="InterPro" id="IPR007110">
    <property type="entry name" value="Ig-like_dom"/>
</dbReference>
<evidence type="ECO:0000313" key="3">
    <source>
        <dbReference type="Proteomes" id="UP000325440"/>
    </source>
</evidence>
<evidence type="ECO:0000259" key="1">
    <source>
        <dbReference type="PROSITE" id="PS50835"/>
    </source>
</evidence>
<sequence>MPGMLNLVDLRPGGGVPATNTIVSVVPPLYSVTRQIKCAPSITVPGPKVEQTLRQNKNLECHVDAFPTPGMVWFKNGKQLYNYNNHYSIFEHVIIMKLQKGYYPLPLLHTVIMETICKAINGLGTAEAVI</sequence>
<dbReference type="InterPro" id="IPR036179">
    <property type="entry name" value="Ig-like_dom_sf"/>
</dbReference>
<keyword evidence="3" id="KW-1185">Reference proteome</keyword>
<dbReference type="Gene3D" id="2.60.40.10">
    <property type="entry name" value="Immunoglobulins"/>
    <property type="match status" value="1"/>
</dbReference>
<dbReference type="OrthoDB" id="10010359at2759"/>
<organism evidence="2 3">
    <name type="scientific">Cinara cedri</name>
    <dbReference type="NCBI Taxonomy" id="506608"/>
    <lineage>
        <taxon>Eukaryota</taxon>
        <taxon>Metazoa</taxon>
        <taxon>Ecdysozoa</taxon>
        <taxon>Arthropoda</taxon>
        <taxon>Hexapoda</taxon>
        <taxon>Insecta</taxon>
        <taxon>Pterygota</taxon>
        <taxon>Neoptera</taxon>
        <taxon>Paraneoptera</taxon>
        <taxon>Hemiptera</taxon>
        <taxon>Sternorrhyncha</taxon>
        <taxon>Aphidomorpha</taxon>
        <taxon>Aphidoidea</taxon>
        <taxon>Aphididae</taxon>
        <taxon>Lachninae</taxon>
        <taxon>Cinara</taxon>
    </lineage>
</organism>
<protein>
    <submittedName>
        <fullName evidence="2">Immunoglobulin-like domain,Immunoglobulin-like fold</fullName>
    </submittedName>
</protein>
<dbReference type="InterPro" id="IPR013783">
    <property type="entry name" value="Ig-like_fold"/>
</dbReference>
<dbReference type="Proteomes" id="UP000325440">
    <property type="component" value="Unassembled WGS sequence"/>
</dbReference>
<gene>
    <name evidence="2" type="ORF">CINCED_3A002010</name>
</gene>